<evidence type="ECO:0000256" key="7">
    <source>
        <dbReference type="SAM" id="MobiDB-lite"/>
    </source>
</evidence>
<feature type="compositionally biased region" description="Basic and acidic residues" evidence="7">
    <location>
        <begin position="734"/>
        <end position="747"/>
    </location>
</feature>
<dbReference type="Pfam" id="PF08158">
    <property type="entry name" value="SDA1_HEAT"/>
    <property type="match status" value="1"/>
</dbReference>
<dbReference type="Pfam" id="PF21638">
    <property type="entry name" value="SDA1_C"/>
    <property type="match status" value="1"/>
</dbReference>
<evidence type="ECO:0000256" key="3">
    <source>
        <dbReference type="ARBA" id="ARBA00022517"/>
    </source>
</evidence>
<dbReference type="GO" id="GO:0015031">
    <property type="term" value="P:protein transport"/>
    <property type="evidence" value="ECO:0007669"/>
    <property type="project" value="UniProtKB-KW"/>
</dbReference>
<dbReference type="InterPro" id="IPR016024">
    <property type="entry name" value="ARM-type_fold"/>
</dbReference>
<evidence type="ECO:0000259" key="8">
    <source>
        <dbReference type="Pfam" id="PF05285"/>
    </source>
</evidence>
<evidence type="ECO:0000256" key="5">
    <source>
        <dbReference type="ARBA" id="ARBA00023242"/>
    </source>
</evidence>
<dbReference type="SUPFAM" id="SSF48371">
    <property type="entry name" value="ARM repeat"/>
    <property type="match status" value="1"/>
</dbReference>
<reference evidence="12" key="1">
    <citation type="journal article" date="2018" name="Nat. Microbiol.">
        <title>Leveraging single-cell genomics to expand the fungal tree of life.</title>
        <authorList>
            <person name="Ahrendt S.R."/>
            <person name="Quandt C.A."/>
            <person name="Ciobanu D."/>
            <person name="Clum A."/>
            <person name="Salamov A."/>
            <person name="Andreopoulos B."/>
            <person name="Cheng J.F."/>
            <person name="Woyke T."/>
            <person name="Pelin A."/>
            <person name="Henrissat B."/>
            <person name="Reynolds N.K."/>
            <person name="Benny G.L."/>
            <person name="Smith M.E."/>
            <person name="James T.Y."/>
            <person name="Grigoriev I.V."/>
        </authorList>
    </citation>
    <scope>NUCLEOTIDE SEQUENCE [LARGE SCALE GENOMIC DNA]</scope>
    <source>
        <strain evidence="12">RSA 468</strain>
    </source>
</reference>
<dbReference type="GO" id="GO:0000055">
    <property type="term" value="P:ribosomal large subunit export from nucleus"/>
    <property type="evidence" value="ECO:0007669"/>
    <property type="project" value="UniProtKB-UniRule"/>
</dbReference>
<feature type="region of interest" description="Disordered" evidence="7">
    <location>
        <begin position="500"/>
        <end position="613"/>
    </location>
</feature>
<evidence type="ECO:0000256" key="4">
    <source>
        <dbReference type="ARBA" id="ARBA00022927"/>
    </source>
</evidence>
<feature type="domain" description="SDA1 C-terminal" evidence="10">
    <location>
        <begin position="706"/>
        <end position="752"/>
    </location>
</feature>
<evidence type="ECO:0000313" key="11">
    <source>
        <dbReference type="EMBL" id="RKP35672.1"/>
    </source>
</evidence>
<dbReference type="GO" id="GO:0005730">
    <property type="term" value="C:nucleolus"/>
    <property type="evidence" value="ECO:0007669"/>
    <property type="project" value="UniProtKB-SubCell"/>
</dbReference>
<evidence type="ECO:0000256" key="6">
    <source>
        <dbReference type="RuleBase" id="RU365057"/>
    </source>
</evidence>
<gene>
    <name evidence="11" type="ORF">BJ085DRAFT_15352</name>
</gene>
<protein>
    <recommendedName>
        <fullName evidence="6">Protein SDA1</fullName>
    </recommendedName>
</protein>
<feature type="compositionally biased region" description="Acidic residues" evidence="7">
    <location>
        <begin position="566"/>
        <end position="608"/>
    </location>
</feature>
<feature type="domain" description="SDA1 middle" evidence="8">
    <location>
        <begin position="538"/>
        <end position="687"/>
    </location>
</feature>
<feature type="compositionally biased region" description="Basic residues" evidence="7">
    <location>
        <begin position="711"/>
        <end position="727"/>
    </location>
</feature>
<dbReference type="InterPro" id="IPR048292">
    <property type="entry name" value="SDA1_C"/>
</dbReference>
<dbReference type="InterPro" id="IPR027312">
    <property type="entry name" value="Sda1"/>
</dbReference>
<evidence type="ECO:0000259" key="9">
    <source>
        <dbReference type="Pfam" id="PF08158"/>
    </source>
</evidence>
<proteinExistence type="inferred from homology"/>
<evidence type="ECO:0000313" key="12">
    <source>
        <dbReference type="Proteomes" id="UP000268162"/>
    </source>
</evidence>
<dbReference type="AlphaFoldDB" id="A0A4P9ZSJ1"/>
<sequence length="754" mass="85320">MVRRQRAALLPNNLPQLQNLIKRDPLSYKEEFLQQWKHFESSLVLLRLKPEDEGKNVGELVMFLAQVCSCYRAECSTFPDQIIDILQTHYSILHFELRRTLVQCLILLRNKGFIPSSKTLSLFFTLFRCHDKVLREQLYTHIVSDIRTANMKSKNNRLNKDMQNFMYNMIANIENTSAMGSGGDNAIAAKRSLDVCIELYRKQIWNDAKTANIIAGACFSPNAKLVATAVKFFLGTDGEEETADDDQGAEAPDLRKFQHNAHVNKKTKAKSRQYEKALATLRKNQNKGQKAESFNFSAIHLIHDPQGFADKLYTRLNRGSGAKHSTIERFEVRLMIMKLIGRLIGTHQLHVLAFYPFLLKYVQPHQVNVTQVLALLAQACHPLVPPEAIEPVLMTIANRFVTDNCSPEVMAAGINSIRMVCARCPLAMGQDLLHDLVQFKIHRDKGVSMAARSLITLFREVNPELLQRRDRGKNATMKISAHQQHVPQFGEVHVHQNVDGTDMLSGKKGAGSTPGEDDDNSSAWEFASDDDDSDGGEWITMPQSDTEEAVISDDENNGELGSSDQVEVEEGESDASDDEGEDGDEDDDESEDDEDEEDEAEAEVEIDELAPAKRVELTKFLTPQDFARINEMKLQNKARETLDNPAPAGKSEPIDFERVVDEGEVIGEYRKRRKANYEDRMASIKAGREDRPKFGSKKGRQNENASSTNKQKSRKKAFTMVVHKRSVVQKGRMSLRDKQKQLRAHIERQKRKGH</sequence>
<feature type="compositionally biased region" description="Basic and acidic residues" evidence="7">
    <location>
        <begin position="682"/>
        <end position="693"/>
    </location>
</feature>
<organism evidence="11 12">
    <name type="scientific">Dimargaris cristalligena</name>
    <dbReference type="NCBI Taxonomy" id="215637"/>
    <lineage>
        <taxon>Eukaryota</taxon>
        <taxon>Fungi</taxon>
        <taxon>Fungi incertae sedis</taxon>
        <taxon>Zoopagomycota</taxon>
        <taxon>Kickxellomycotina</taxon>
        <taxon>Dimargaritomycetes</taxon>
        <taxon>Dimargaritales</taxon>
        <taxon>Dimargaritaceae</taxon>
        <taxon>Dimargaris</taxon>
    </lineage>
</organism>
<keyword evidence="4 6" id="KW-0653">Protein transport</keyword>
<name>A0A4P9ZSJ1_9FUNG</name>
<dbReference type="GO" id="GO:0042273">
    <property type="term" value="P:ribosomal large subunit biogenesis"/>
    <property type="evidence" value="ECO:0007669"/>
    <property type="project" value="UniProtKB-UniRule"/>
</dbReference>
<feature type="compositionally biased region" description="Acidic residues" evidence="7">
    <location>
        <begin position="545"/>
        <end position="557"/>
    </location>
</feature>
<keyword evidence="2 6" id="KW-0813">Transport</keyword>
<keyword evidence="3 6" id="KW-0690">Ribosome biogenesis</keyword>
<dbReference type="InterPro" id="IPR007949">
    <property type="entry name" value="SDA1_MD"/>
</dbReference>
<comment type="function">
    <text evidence="6">Required for 60S pre-ribosomal subunits export to the cytoplasm.</text>
</comment>
<comment type="subcellular location">
    <subcellularLocation>
        <location evidence="6">Nucleus</location>
        <location evidence="6">Nucleolus</location>
    </subcellularLocation>
</comment>
<dbReference type="EMBL" id="ML002815">
    <property type="protein sequence ID" value="RKP35672.1"/>
    <property type="molecule type" value="Genomic_DNA"/>
</dbReference>
<evidence type="ECO:0000256" key="1">
    <source>
        <dbReference type="ARBA" id="ARBA00005783"/>
    </source>
</evidence>
<dbReference type="Pfam" id="PF05285">
    <property type="entry name" value="SDA1_dom"/>
    <property type="match status" value="1"/>
</dbReference>
<keyword evidence="5 6" id="KW-0539">Nucleus</keyword>
<evidence type="ECO:0000259" key="10">
    <source>
        <dbReference type="Pfam" id="PF21638"/>
    </source>
</evidence>
<dbReference type="PANTHER" id="PTHR12730">
    <property type="entry name" value="HSDA/SDA1-RELATED"/>
    <property type="match status" value="1"/>
</dbReference>
<keyword evidence="12" id="KW-1185">Reference proteome</keyword>
<evidence type="ECO:0000256" key="2">
    <source>
        <dbReference type="ARBA" id="ARBA00022448"/>
    </source>
</evidence>
<dbReference type="InterPro" id="IPR012977">
    <property type="entry name" value="SDA1_N"/>
</dbReference>
<comment type="similarity">
    <text evidence="1 6">Belongs to the SDA1 family.</text>
</comment>
<accession>A0A4P9ZSJ1</accession>
<dbReference type="PANTHER" id="PTHR12730:SF0">
    <property type="entry name" value="PROTEIN SDA1 HOMOLOG"/>
    <property type="match status" value="1"/>
</dbReference>
<dbReference type="Proteomes" id="UP000268162">
    <property type="component" value="Unassembled WGS sequence"/>
</dbReference>
<feature type="region of interest" description="Disordered" evidence="7">
    <location>
        <begin position="682"/>
        <end position="754"/>
    </location>
</feature>
<feature type="domain" description="SDA1 N-terminal" evidence="9">
    <location>
        <begin position="63"/>
        <end position="442"/>
    </location>
</feature>
<dbReference type="STRING" id="215637.A0A4P9ZSJ1"/>